<organism evidence="2 3">
    <name type="scientific">Cercophora samala</name>
    <dbReference type="NCBI Taxonomy" id="330535"/>
    <lineage>
        <taxon>Eukaryota</taxon>
        <taxon>Fungi</taxon>
        <taxon>Dikarya</taxon>
        <taxon>Ascomycota</taxon>
        <taxon>Pezizomycotina</taxon>
        <taxon>Sordariomycetes</taxon>
        <taxon>Sordariomycetidae</taxon>
        <taxon>Sordariales</taxon>
        <taxon>Lasiosphaeriaceae</taxon>
        <taxon>Cercophora</taxon>
    </lineage>
</organism>
<keyword evidence="1" id="KW-0812">Transmembrane</keyword>
<keyword evidence="1" id="KW-1133">Transmembrane helix</keyword>
<evidence type="ECO:0000256" key="1">
    <source>
        <dbReference type="SAM" id="Phobius"/>
    </source>
</evidence>
<sequence length="78" mass="8737">MRFLTVLPCPRVGILVMLFGLLAQGGFSSRRLWEFPATSCCFGFSWLVVICTVLYPCFVCSVYLRRCLLTPGLLGRAI</sequence>
<protein>
    <submittedName>
        <fullName evidence="2">Uncharacterized protein</fullName>
    </submittedName>
</protein>
<evidence type="ECO:0000313" key="2">
    <source>
        <dbReference type="EMBL" id="KAK0672479.1"/>
    </source>
</evidence>
<reference evidence="2" key="1">
    <citation type="submission" date="2023-06" db="EMBL/GenBank/DDBJ databases">
        <title>Genome-scale phylogeny and comparative genomics of the fungal order Sordariales.</title>
        <authorList>
            <consortium name="Lawrence Berkeley National Laboratory"/>
            <person name="Hensen N."/>
            <person name="Bonometti L."/>
            <person name="Westerberg I."/>
            <person name="Brannstrom I.O."/>
            <person name="Guillou S."/>
            <person name="Cros-Aarteil S."/>
            <person name="Calhoun S."/>
            <person name="Haridas S."/>
            <person name="Kuo A."/>
            <person name="Mondo S."/>
            <person name="Pangilinan J."/>
            <person name="Riley R."/>
            <person name="Labutti K."/>
            <person name="Andreopoulos B."/>
            <person name="Lipzen A."/>
            <person name="Chen C."/>
            <person name="Yanf M."/>
            <person name="Daum C."/>
            <person name="Ng V."/>
            <person name="Clum A."/>
            <person name="Steindorff A."/>
            <person name="Ohm R."/>
            <person name="Martin F."/>
            <person name="Silar P."/>
            <person name="Natvig D."/>
            <person name="Lalanne C."/>
            <person name="Gautier V."/>
            <person name="Ament-Velasquez S.L."/>
            <person name="Kruys A."/>
            <person name="Hutchinson M.I."/>
            <person name="Powell A.J."/>
            <person name="Barry K."/>
            <person name="Miller A.N."/>
            <person name="Grigoriev I.V."/>
            <person name="Debuchy R."/>
            <person name="Gladieux P."/>
            <person name="Thoren M.H."/>
            <person name="Johannesson H."/>
        </authorList>
    </citation>
    <scope>NUCLEOTIDE SEQUENCE</scope>
    <source>
        <strain evidence="2">CBS 307.81</strain>
    </source>
</reference>
<feature type="transmembrane region" description="Helical" evidence="1">
    <location>
        <begin position="44"/>
        <end position="64"/>
    </location>
</feature>
<evidence type="ECO:0000313" key="3">
    <source>
        <dbReference type="Proteomes" id="UP001174997"/>
    </source>
</evidence>
<dbReference type="Proteomes" id="UP001174997">
    <property type="component" value="Unassembled WGS sequence"/>
</dbReference>
<keyword evidence="3" id="KW-1185">Reference proteome</keyword>
<dbReference type="AlphaFoldDB" id="A0AA39ZK07"/>
<gene>
    <name evidence="2" type="ORF">QBC41DRAFT_313918</name>
</gene>
<keyword evidence="1" id="KW-0472">Membrane</keyword>
<accession>A0AA39ZK07</accession>
<dbReference type="EMBL" id="JAULSY010000013">
    <property type="protein sequence ID" value="KAK0672479.1"/>
    <property type="molecule type" value="Genomic_DNA"/>
</dbReference>
<name>A0AA39ZK07_9PEZI</name>
<comment type="caution">
    <text evidence="2">The sequence shown here is derived from an EMBL/GenBank/DDBJ whole genome shotgun (WGS) entry which is preliminary data.</text>
</comment>
<proteinExistence type="predicted"/>